<evidence type="ECO:0000313" key="1">
    <source>
        <dbReference type="EMBL" id="KAJ0173974.1"/>
    </source>
</evidence>
<organism evidence="1 2">
    <name type="scientific">Dendrolimus kikuchii</name>
    <dbReference type="NCBI Taxonomy" id="765133"/>
    <lineage>
        <taxon>Eukaryota</taxon>
        <taxon>Metazoa</taxon>
        <taxon>Ecdysozoa</taxon>
        <taxon>Arthropoda</taxon>
        <taxon>Hexapoda</taxon>
        <taxon>Insecta</taxon>
        <taxon>Pterygota</taxon>
        <taxon>Neoptera</taxon>
        <taxon>Endopterygota</taxon>
        <taxon>Lepidoptera</taxon>
        <taxon>Glossata</taxon>
        <taxon>Ditrysia</taxon>
        <taxon>Bombycoidea</taxon>
        <taxon>Lasiocampidae</taxon>
        <taxon>Dendrolimus</taxon>
    </lineage>
</organism>
<dbReference type="Proteomes" id="UP000824533">
    <property type="component" value="Linkage Group LG18"/>
</dbReference>
<dbReference type="EMBL" id="CM034404">
    <property type="protein sequence ID" value="KAJ0173974.1"/>
    <property type="molecule type" value="Genomic_DNA"/>
</dbReference>
<reference evidence="1 2" key="1">
    <citation type="journal article" date="2021" name="Front. Genet.">
        <title>Chromosome-Level Genome Assembly Reveals Significant Gene Expansion in the Toll and IMD Signaling Pathways of Dendrolimus kikuchii.</title>
        <authorList>
            <person name="Zhou J."/>
            <person name="Wu P."/>
            <person name="Xiong Z."/>
            <person name="Liu N."/>
            <person name="Zhao N."/>
            <person name="Ji M."/>
            <person name="Qiu Y."/>
            <person name="Yang B."/>
        </authorList>
    </citation>
    <scope>NUCLEOTIDE SEQUENCE [LARGE SCALE GENOMIC DNA]</scope>
    <source>
        <strain evidence="1">Ann1</strain>
    </source>
</reference>
<evidence type="ECO:0000313" key="2">
    <source>
        <dbReference type="Proteomes" id="UP000824533"/>
    </source>
</evidence>
<sequence>MPKYMKVDDNKLTVNLPAIEETPEVQKSPPPSPRITRSATAVITIVPNLEPEITTDVLDDLIDLGDLGLDPGTDIDFSPLSLPPLPNSPEERRDPTPPTLPSISESPEEEQNPVPETNSTISDDYSTFIKTMMDKNETFNTQIKEHNESLLKSPSKTILIPISIDFDDSNPYLQDIISSLEDRSILDNERELHKFIKLELKEKAFYLLLTKVYYFDNSTYPDIFKTLKCLRDEILLQVYKLYKYCIPKIRGVLSPSINPNPPEDPESQPEIELTSPTPRLRF</sequence>
<gene>
    <name evidence="1" type="ORF">K1T71_010120</name>
</gene>
<protein>
    <submittedName>
        <fullName evidence="1">Uncharacterized protein</fullName>
    </submittedName>
</protein>
<comment type="caution">
    <text evidence="1">The sequence shown here is derived from an EMBL/GenBank/DDBJ whole genome shotgun (WGS) entry which is preliminary data.</text>
</comment>
<proteinExistence type="predicted"/>
<name>A0ACC1CQQ8_9NEOP</name>
<keyword evidence="2" id="KW-1185">Reference proteome</keyword>
<accession>A0ACC1CQQ8</accession>